<dbReference type="EC" id="7.1.1.2" evidence="3 10"/>
<dbReference type="GO" id="GO:0015990">
    <property type="term" value="P:electron transport coupled proton transport"/>
    <property type="evidence" value="ECO:0007669"/>
    <property type="project" value="TreeGrafter"/>
</dbReference>
<evidence type="ECO:0000256" key="6">
    <source>
        <dbReference type="ARBA" id="ARBA00022982"/>
    </source>
</evidence>
<feature type="transmembrane region" description="Helical" evidence="10">
    <location>
        <begin position="504"/>
        <end position="523"/>
    </location>
</feature>
<organism evidence="13">
    <name type="scientific">Chelonus formosanus</name>
    <dbReference type="NCBI Taxonomy" id="2739011"/>
    <lineage>
        <taxon>Eukaryota</taxon>
        <taxon>Metazoa</taxon>
        <taxon>Ecdysozoa</taxon>
        <taxon>Arthropoda</taxon>
        <taxon>Hexapoda</taxon>
        <taxon>Insecta</taxon>
        <taxon>Pterygota</taxon>
        <taxon>Neoptera</taxon>
        <taxon>Endopterygota</taxon>
        <taxon>Hymenoptera</taxon>
        <taxon>Apocrita</taxon>
        <taxon>Ichneumonoidea</taxon>
        <taxon>Braconidae</taxon>
        <taxon>Cheloninae</taxon>
        <taxon>Chelonus</taxon>
    </lineage>
</organism>
<dbReference type="Pfam" id="PF00361">
    <property type="entry name" value="Proton_antipo_M"/>
    <property type="match status" value="1"/>
</dbReference>
<evidence type="ECO:0000256" key="7">
    <source>
        <dbReference type="ARBA" id="ARBA00022989"/>
    </source>
</evidence>
<feature type="transmembrane region" description="Helical" evidence="10">
    <location>
        <begin position="329"/>
        <end position="347"/>
    </location>
</feature>
<feature type="transmembrane region" description="Helical" evidence="10">
    <location>
        <begin position="535"/>
        <end position="552"/>
    </location>
</feature>
<dbReference type="InterPro" id="IPR001516">
    <property type="entry name" value="Proton_antipo_N"/>
</dbReference>
<evidence type="ECO:0000313" key="13">
    <source>
        <dbReference type="EMBL" id="UDP58207.1"/>
    </source>
</evidence>
<keyword evidence="10 13" id="KW-0496">Mitochondrion</keyword>
<feature type="transmembrane region" description="Helical" evidence="10">
    <location>
        <begin position="262"/>
        <end position="280"/>
    </location>
</feature>
<reference evidence="13" key="1">
    <citation type="submission" date="2021-09" db="EMBL/GenBank/DDBJ databases">
        <title>Complete mitogenome of Chelonus formosanus (Hymenoptera: Braconidae).</title>
        <authorList>
            <person name="Zhao H.-Y."/>
        </authorList>
    </citation>
    <scope>NUCLEOTIDE SEQUENCE</scope>
    <source>
        <tissue evidence="13">Female adult</tissue>
    </source>
</reference>
<feature type="domain" description="NADH:quinone oxidoreductase/Mrp antiporter transmembrane" evidence="11">
    <location>
        <begin position="104"/>
        <end position="379"/>
    </location>
</feature>
<evidence type="ECO:0000256" key="5">
    <source>
        <dbReference type="ARBA" id="ARBA00022692"/>
    </source>
</evidence>
<dbReference type="GO" id="GO:0016020">
    <property type="term" value="C:membrane"/>
    <property type="evidence" value="ECO:0007669"/>
    <property type="project" value="UniProtKB-SubCell"/>
</dbReference>
<name>A0A8K1PT58_9HYME</name>
<dbReference type="PANTHER" id="PTHR42829">
    <property type="entry name" value="NADH-UBIQUINONE OXIDOREDUCTASE CHAIN 5"/>
    <property type="match status" value="1"/>
</dbReference>
<dbReference type="InterPro" id="IPR001750">
    <property type="entry name" value="ND/Mrp_TM"/>
</dbReference>
<dbReference type="EMBL" id="OK299152">
    <property type="protein sequence ID" value="UDP58207.1"/>
    <property type="molecule type" value="Genomic_DNA"/>
</dbReference>
<feature type="transmembrane region" description="Helical" evidence="10">
    <location>
        <begin position="165"/>
        <end position="184"/>
    </location>
</feature>
<feature type="transmembrane region" description="Helical" evidence="10">
    <location>
        <begin position="447"/>
        <end position="464"/>
    </location>
</feature>
<evidence type="ECO:0000256" key="9">
    <source>
        <dbReference type="ARBA" id="ARBA00049551"/>
    </source>
</evidence>
<feature type="transmembrane region" description="Helical" evidence="10">
    <location>
        <begin position="409"/>
        <end position="432"/>
    </location>
</feature>
<dbReference type="Pfam" id="PF00662">
    <property type="entry name" value="Proton_antipo_N"/>
    <property type="match status" value="1"/>
</dbReference>
<comment type="catalytic activity">
    <reaction evidence="9 10">
        <text>a ubiquinone + NADH + 5 H(+)(in) = a ubiquinol + NAD(+) + 4 H(+)(out)</text>
        <dbReference type="Rhea" id="RHEA:29091"/>
        <dbReference type="Rhea" id="RHEA-COMP:9565"/>
        <dbReference type="Rhea" id="RHEA-COMP:9566"/>
        <dbReference type="ChEBI" id="CHEBI:15378"/>
        <dbReference type="ChEBI" id="CHEBI:16389"/>
        <dbReference type="ChEBI" id="CHEBI:17976"/>
        <dbReference type="ChEBI" id="CHEBI:57540"/>
        <dbReference type="ChEBI" id="CHEBI:57945"/>
        <dbReference type="EC" id="7.1.1.2"/>
    </reaction>
</comment>
<evidence type="ECO:0000259" key="12">
    <source>
        <dbReference type="Pfam" id="PF00662"/>
    </source>
</evidence>
<feature type="transmembrane region" description="Helical" evidence="10">
    <location>
        <begin position="85"/>
        <end position="101"/>
    </location>
</feature>
<dbReference type="PRINTS" id="PR01434">
    <property type="entry name" value="NADHDHGNASE5"/>
</dbReference>
<keyword evidence="5 10" id="KW-0812">Transmembrane</keyword>
<dbReference type="PANTHER" id="PTHR42829:SF2">
    <property type="entry name" value="NADH-UBIQUINONE OXIDOREDUCTASE CHAIN 5"/>
    <property type="match status" value="1"/>
</dbReference>
<keyword evidence="10" id="KW-0520">NAD</keyword>
<evidence type="ECO:0000259" key="11">
    <source>
        <dbReference type="Pfam" id="PF00361"/>
    </source>
</evidence>
<evidence type="ECO:0000256" key="4">
    <source>
        <dbReference type="ARBA" id="ARBA00021096"/>
    </source>
</evidence>
<protein>
    <recommendedName>
        <fullName evidence="4 10">NADH-ubiquinone oxidoreductase chain 5</fullName>
        <ecNumber evidence="3 10">7.1.1.2</ecNumber>
    </recommendedName>
</protein>
<comment type="subcellular location">
    <subcellularLocation>
        <location evidence="2">Membrane</location>
        <topology evidence="2">Multi-pass membrane protein</topology>
    </subcellularLocation>
</comment>
<gene>
    <name evidence="13" type="primary">nad5</name>
</gene>
<feature type="transmembrane region" description="Helical" evidence="10">
    <location>
        <begin position="52"/>
        <end position="73"/>
    </location>
</feature>
<dbReference type="GO" id="GO:0008137">
    <property type="term" value="F:NADH dehydrogenase (ubiquinone) activity"/>
    <property type="evidence" value="ECO:0007669"/>
    <property type="project" value="UniProtKB-EC"/>
</dbReference>
<dbReference type="InterPro" id="IPR003945">
    <property type="entry name" value="NU5C-like"/>
</dbReference>
<comment type="function">
    <text evidence="1">Core subunit of the mitochondrial membrane respiratory chain NADH dehydrogenase (Complex I) that is believed to belong to the minimal assembly required for catalysis. Complex I functions in the transfer of electrons from NADH to the respiratory chain. The immediate electron acceptor for the enzyme is believed to be ubiquinone.</text>
</comment>
<evidence type="ECO:0000256" key="2">
    <source>
        <dbReference type="ARBA" id="ARBA00004141"/>
    </source>
</evidence>
<comment type="function">
    <text evidence="10">Core subunit of the mitochondrial membrane respiratory chain NADH dehydrogenase (Complex I) which catalyzes electron transfer from NADH through the respiratory chain, using ubiquinone as an electron acceptor. Essential for the catalytic activity and assembly of complex I.</text>
</comment>
<dbReference type="GO" id="GO:0003954">
    <property type="term" value="F:NADH dehydrogenase activity"/>
    <property type="evidence" value="ECO:0007669"/>
    <property type="project" value="TreeGrafter"/>
</dbReference>
<keyword evidence="10" id="KW-0830">Ubiquinone</keyword>
<sequence>MYMFISINLMMLSILFTLMSLYSLIFKFNLIIEWSFLHFFSINFKFIMMFDWMTNLFLMTIFIISSSVLIYSMEYMKYDTNFNRFMNLVLIFILSMILMVICPNMMTILIGWDGLGISSYCLIIFYQNSKSINSGLTTILMNRIGDIFIILIFSMMLNYKNLNFMFIKSELNMMISLMIFMCAITKSAQIPFSSWLPLAMAAPTPVSSLVHSSTLVTAGIYLLIRFNKIMNTNLMMMITYMSIMTLLISSFNAIYEFDLKKIIALSTLSQLALMMFTLSLNLPKLSFFHLISHAMFKSLLFLCSGIMIHNSFNNQDIRLMNMFNFNMNLTKIIFNTASLSLCGFPFLSGFYSKDLIIEMFNMMNTNIYMFIMLYFSMFLTLMYSMRLIYFTSFNSMKSIIFYKNNMNNLMNKSITCLFFLSIMFSSMINWLLYNNLNIIFLTKLNKLLIYFNFIILLPMLYLLLKMKFIKKSSYFLILLMNSLFMLNFLFKYFNKKYFKFNLKYLMNLDLGWQENLILIKILLYSMKLSMKINKIKFMNLIFLTLIMMYLYLN</sequence>
<dbReference type="AlphaFoldDB" id="A0A8K1PT58"/>
<evidence type="ECO:0000256" key="3">
    <source>
        <dbReference type="ARBA" id="ARBA00012944"/>
    </source>
</evidence>
<feature type="transmembrane region" description="Helical" evidence="10">
    <location>
        <begin position="138"/>
        <end position="159"/>
    </location>
</feature>
<geneLocation type="mitochondrion" evidence="13"/>
<feature type="domain" description="NADH-Ubiquinone oxidoreductase (complex I) chain 5 N-terminal" evidence="12">
    <location>
        <begin position="40"/>
        <end position="86"/>
    </location>
</feature>
<evidence type="ECO:0000256" key="8">
    <source>
        <dbReference type="ARBA" id="ARBA00023136"/>
    </source>
</evidence>
<feature type="transmembrane region" description="Helical" evidence="10">
    <location>
        <begin position="367"/>
        <end position="389"/>
    </location>
</feature>
<keyword evidence="6" id="KW-0249">Electron transport</keyword>
<keyword evidence="10" id="KW-0813">Transport</keyword>
<feature type="transmembrane region" description="Helical" evidence="10">
    <location>
        <begin position="286"/>
        <end position="308"/>
    </location>
</feature>
<evidence type="ECO:0000256" key="10">
    <source>
        <dbReference type="RuleBase" id="RU003404"/>
    </source>
</evidence>
<dbReference type="GO" id="GO:0042773">
    <property type="term" value="P:ATP synthesis coupled electron transport"/>
    <property type="evidence" value="ECO:0007669"/>
    <property type="project" value="InterPro"/>
</dbReference>
<evidence type="ECO:0000256" key="1">
    <source>
        <dbReference type="ARBA" id="ARBA00003257"/>
    </source>
</evidence>
<proteinExistence type="inferred from homology"/>
<comment type="similarity">
    <text evidence="10">Belongs to the complex I subunit 5 family.</text>
</comment>
<keyword evidence="8 10" id="KW-0472">Membrane</keyword>
<feature type="transmembrane region" description="Helical" evidence="10">
    <location>
        <begin position="473"/>
        <end position="492"/>
    </location>
</feature>
<feature type="transmembrane region" description="Helical" evidence="10">
    <location>
        <begin position="234"/>
        <end position="255"/>
    </location>
</feature>
<accession>A0A8K1PT58</accession>
<keyword evidence="7 10" id="KW-1133">Transmembrane helix</keyword>
<feature type="transmembrane region" description="Helical" evidence="10">
    <location>
        <begin position="12"/>
        <end position="32"/>
    </location>
</feature>